<keyword evidence="1" id="KW-0472">Membrane</keyword>
<keyword evidence="1" id="KW-1133">Transmembrane helix</keyword>
<proteinExistence type="predicted"/>
<evidence type="ECO:0000313" key="2">
    <source>
        <dbReference type="EMBL" id="GBM44614.1"/>
    </source>
</evidence>
<protein>
    <recommendedName>
        <fullName evidence="4">Transmembrane protein</fullName>
    </recommendedName>
</protein>
<reference evidence="2 3" key="1">
    <citation type="journal article" date="2019" name="Sci. Rep.">
        <title>Orb-weaving spider Araneus ventricosus genome elucidates the spidroin gene catalogue.</title>
        <authorList>
            <person name="Kono N."/>
            <person name="Nakamura H."/>
            <person name="Ohtoshi R."/>
            <person name="Moran D.A.P."/>
            <person name="Shinohara A."/>
            <person name="Yoshida Y."/>
            <person name="Fujiwara M."/>
            <person name="Mori M."/>
            <person name="Tomita M."/>
            <person name="Arakawa K."/>
        </authorList>
    </citation>
    <scope>NUCLEOTIDE SEQUENCE [LARGE SCALE GENOMIC DNA]</scope>
</reference>
<feature type="transmembrane region" description="Helical" evidence="1">
    <location>
        <begin position="94"/>
        <end position="114"/>
    </location>
</feature>
<name>A0A4Y2FY67_ARAVE</name>
<organism evidence="2 3">
    <name type="scientific">Araneus ventricosus</name>
    <name type="common">Orbweaver spider</name>
    <name type="synonym">Epeira ventricosa</name>
    <dbReference type="NCBI Taxonomy" id="182803"/>
    <lineage>
        <taxon>Eukaryota</taxon>
        <taxon>Metazoa</taxon>
        <taxon>Ecdysozoa</taxon>
        <taxon>Arthropoda</taxon>
        <taxon>Chelicerata</taxon>
        <taxon>Arachnida</taxon>
        <taxon>Araneae</taxon>
        <taxon>Araneomorphae</taxon>
        <taxon>Entelegynae</taxon>
        <taxon>Araneoidea</taxon>
        <taxon>Araneidae</taxon>
        <taxon>Araneus</taxon>
    </lineage>
</organism>
<evidence type="ECO:0000313" key="3">
    <source>
        <dbReference type="Proteomes" id="UP000499080"/>
    </source>
</evidence>
<sequence length="138" mass="15917">MPQCWFLNRQTGLYKLSHPFFIWNSGLKRRQSGTLNQTKGLFLCPIKILIIILHDPSMRPYHLTEGKSSRNLLTFGSRHARLCHFLTRAPKRKYVLVVLPTIVFALSCVDLVAAELHKDVRGRLPDEFPRPLPAIRKS</sequence>
<dbReference type="Proteomes" id="UP000499080">
    <property type="component" value="Unassembled WGS sequence"/>
</dbReference>
<keyword evidence="3" id="KW-1185">Reference proteome</keyword>
<evidence type="ECO:0008006" key="4">
    <source>
        <dbReference type="Google" id="ProtNLM"/>
    </source>
</evidence>
<accession>A0A4Y2FY67</accession>
<dbReference type="EMBL" id="BGPR01001070">
    <property type="protein sequence ID" value="GBM44614.1"/>
    <property type="molecule type" value="Genomic_DNA"/>
</dbReference>
<keyword evidence="1" id="KW-0812">Transmembrane</keyword>
<comment type="caution">
    <text evidence="2">The sequence shown here is derived from an EMBL/GenBank/DDBJ whole genome shotgun (WGS) entry which is preliminary data.</text>
</comment>
<gene>
    <name evidence="2" type="ORF">AVEN_221853_1</name>
</gene>
<evidence type="ECO:0000256" key="1">
    <source>
        <dbReference type="SAM" id="Phobius"/>
    </source>
</evidence>
<dbReference type="AlphaFoldDB" id="A0A4Y2FY67"/>